<sequence>MSISLKNSDNDLTALNNSINSLNDDKSMTDDCDCCIIEDNKKIEEEVQKLMMDMLQNKIFDDGTPTQDEILKILRNRFNPYQLNASKAIRYVNEMFGKTVLTEDGARNLFRRFSDGKTNRVNHELLEKRFKENPKISAAELAIGICSKSSAMRWLIKKNEDVESNKEGDKTPYSAKLRKRKAGQMADNVNKEKEIVRKGHTAVQERTDGQHSICQIDPVTKKRFYEPHKRPDCDDIYCLSSVTQIGERICNIENKMIELEELFFALVKKNTSGNNKITNNNHQQQQQPSSFFSQQQFLQQQNIQQFAPTNNFNGTRAILGCSLRNILPIQGRNEQIYRPNTSYNTSSQVQQRIIAPTQPFTVNTRPPPRLPIASATATISTTRPLEGYPMPRQLNIIRPQINENSSYKPLDIPHKELKNGVRVFFMDITTSSQNTCPVCFGVFPAASVIQNVHLKRHTSGPLEAFYCQICSHCVTQPRVLFLSLPSIVQHLINSHGMPKNVKHDNFYIRNFNNSETTEALQHFIANQLKLSITQLITEMNSSNLNWAKTMPYGQFLNNPKTTFEKTPPFDLNGDPLDKLLKCPSQCTLIQRHRTHMKRKQVTVKQILEPIKMQNVIIDLSLIGLAKYIDYKNDKGQIRSDKQIRKDGNESGSNPLTLDDSEDKTDESEVNEDEEISSNDSDYSPKKANKGFETRKRKKMEINNTPSSSQSLPAHKGLMNFTSNSPLSSNGVQNVKTMYRRPSDHVPANLTNTTALSSTTTMLGGAVASSQRRFAGHKISKVRFLADQAEFTGRLVTGSWCSIGQQHGYLTLWNVNKNEGIKNDKSFACKERISVGCGVDVNDILVVNSQQFLASMSNGEVRIINCALNEGNGDENTDSEIGEQQVHDQNKEELMTTVAVYKNVHKQASSKTICLMDNDIFSGSETGQIVRIQPASRSTHAVRPFADDLMGVTHLRTCDNFLMLSAHSTGQIHLWDVRKRPQSPDFGIEPLNSRPVTGLNNSITAIATHPTQLHVVGIGTHDGVVSFIDLRQNNEPLPIAFRVSQEPVTEIKFHPLYANNCFSLSESSLIHWDGTVLSREINKTIYSSPNNGGGDQLLDSELLVMEMDEEDERRNIWLSARASTNMQLRVLIEGEPKLLSTFDIVEGALSAAERAAMEAEFERQSEEARFRMAHGYDQSGESEGKEKLEENKEEEEEGKIDEDKTVNVENEEKNSPFSFSSQNLSDNSSQMSFIIREKLHEFAKDLRRRTSAEVESDEIVDVPSRLLPSNIDPFSKLYVSWLSFVLIAFLYNSFVIPLRCSYPYQTRSNLRYWLFGDYICDLIYLVDLTLIKSRLTFMRDGITVKSPPEMLHHYLTSDSSFSNPYAIRIAKTFCYMIYIIHCNSCVYYVLSAWQGFGQIPYNYKGKWYLNKWVYNNEGNAYIRCFYFTAAVATSTGNNPAPTNVIEYIYMTFSWMMGVFVFALLLGQIRDIVSNANKNNEEFRTTMDRALSECKRLGLPEHLTARVRAWFLYTWEQQRTLEEKRLVEKLPLKLQTDLALSDADRAFMRDLVLRLRPVIFLPGDIICRKGDVGKEMYIVNNGILEVVGGENNEIVFATLTEGSVFGEISLLAIGGNNRRTANIRSKGYSTLFVLSKEDLNDVIKDYPDAQQLLKKKARQMLRKDEKGKKGAEESKKNLIERCRVSCDLRTPR</sequence>
<feature type="compositionally biased region" description="Polar residues" evidence="9">
    <location>
        <begin position="701"/>
        <end position="711"/>
    </location>
</feature>
<feature type="region of interest" description="Disordered" evidence="9">
    <location>
        <begin position="1174"/>
        <end position="1223"/>
    </location>
</feature>
<dbReference type="SMART" id="SM00100">
    <property type="entry name" value="cNMP"/>
    <property type="match status" value="1"/>
</dbReference>
<keyword evidence="12" id="KW-1185">Reference proteome</keyword>
<dbReference type="Gene3D" id="2.60.120.10">
    <property type="entry name" value="Jelly Rolls"/>
    <property type="match status" value="1"/>
</dbReference>
<dbReference type="PROSITE" id="PS00888">
    <property type="entry name" value="CNMP_BINDING_1"/>
    <property type="match status" value="1"/>
</dbReference>
<protein>
    <submittedName>
        <fullName evidence="13">Cyclic nucleotide-binding domain-containing protein</fullName>
    </submittedName>
</protein>
<dbReference type="InterPro" id="IPR050866">
    <property type="entry name" value="CNG_cation_channel"/>
</dbReference>
<keyword evidence="3 10" id="KW-0812">Transmembrane</keyword>
<feature type="compositionally biased region" description="Basic and acidic residues" evidence="9">
    <location>
        <begin position="639"/>
        <end position="648"/>
    </location>
</feature>
<evidence type="ECO:0000256" key="8">
    <source>
        <dbReference type="ARBA" id="ARBA00023303"/>
    </source>
</evidence>
<dbReference type="InterPro" id="IPR005821">
    <property type="entry name" value="Ion_trans_dom"/>
</dbReference>
<dbReference type="SUPFAM" id="SSF50978">
    <property type="entry name" value="WD40 repeat-like"/>
    <property type="match status" value="1"/>
</dbReference>
<dbReference type="PANTHER" id="PTHR45638:SF1">
    <property type="entry name" value="CYCLIC NUCLEOTIDE-GATED ION CHANNEL SUBUNIT B, ISOFORM A"/>
    <property type="match status" value="1"/>
</dbReference>
<feature type="transmembrane region" description="Helical" evidence="10">
    <location>
        <begin position="1446"/>
        <end position="1465"/>
    </location>
</feature>
<dbReference type="Pfam" id="PF00520">
    <property type="entry name" value="Ion_trans"/>
    <property type="match status" value="1"/>
</dbReference>
<evidence type="ECO:0000256" key="1">
    <source>
        <dbReference type="ARBA" id="ARBA00004141"/>
    </source>
</evidence>
<reference evidence="13" key="1">
    <citation type="submission" date="2022-11" db="UniProtKB">
        <authorList>
            <consortium name="WormBaseParasite"/>
        </authorList>
    </citation>
    <scope>IDENTIFICATION</scope>
</reference>
<dbReference type="Gene3D" id="1.10.287.70">
    <property type="match status" value="1"/>
</dbReference>
<feature type="domain" description="Cyclic nucleotide-binding" evidence="11">
    <location>
        <begin position="1537"/>
        <end position="1641"/>
    </location>
</feature>
<evidence type="ECO:0000256" key="9">
    <source>
        <dbReference type="SAM" id="MobiDB-lite"/>
    </source>
</evidence>
<keyword evidence="6 10" id="KW-0472">Membrane</keyword>
<comment type="subcellular location">
    <subcellularLocation>
        <location evidence="1">Membrane</location>
        <topology evidence="1">Multi-pass membrane protein</topology>
    </subcellularLocation>
</comment>
<dbReference type="GO" id="GO:0017071">
    <property type="term" value="C:intracellular cyclic nucleotide activated cation channel complex"/>
    <property type="evidence" value="ECO:0007669"/>
    <property type="project" value="TreeGrafter"/>
</dbReference>
<dbReference type="GO" id="GO:0030553">
    <property type="term" value="F:cGMP binding"/>
    <property type="evidence" value="ECO:0007669"/>
    <property type="project" value="TreeGrafter"/>
</dbReference>
<name>A0A915MXU9_MELJA</name>
<dbReference type="FunFam" id="1.10.287.630:FF:000001">
    <property type="entry name" value="Cyclic nucleotide-gated channel alpha 3"/>
    <property type="match status" value="1"/>
</dbReference>
<accession>A0A915MXU9</accession>
<evidence type="ECO:0000259" key="11">
    <source>
        <dbReference type="PROSITE" id="PS50042"/>
    </source>
</evidence>
<evidence type="ECO:0000256" key="7">
    <source>
        <dbReference type="ARBA" id="ARBA00023286"/>
    </source>
</evidence>
<feature type="transmembrane region" description="Helical" evidence="10">
    <location>
        <begin position="1277"/>
        <end position="1297"/>
    </location>
</feature>
<dbReference type="GO" id="GO:0005886">
    <property type="term" value="C:plasma membrane"/>
    <property type="evidence" value="ECO:0007669"/>
    <property type="project" value="TreeGrafter"/>
</dbReference>
<evidence type="ECO:0000256" key="5">
    <source>
        <dbReference type="ARBA" id="ARBA00023065"/>
    </source>
</evidence>
<dbReference type="Gene3D" id="2.130.10.10">
    <property type="entry name" value="YVTN repeat-like/Quinoprotein amine dehydrogenase"/>
    <property type="match status" value="1"/>
</dbReference>
<evidence type="ECO:0000256" key="4">
    <source>
        <dbReference type="ARBA" id="ARBA00022989"/>
    </source>
</evidence>
<evidence type="ECO:0000256" key="10">
    <source>
        <dbReference type="SAM" id="Phobius"/>
    </source>
</evidence>
<dbReference type="InterPro" id="IPR018490">
    <property type="entry name" value="cNMP-bd_dom_sf"/>
</dbReference>
<feature type="region of interest" description="Disordered" evidence="9">
    <location>
        <begin position="639"/>
        <end position="715"/>
    </location>
</feature>
<dbReference type="FunFam" id="2.60.120.10:FF:000078">
    <property type="entry name" value="Cyclic nucleotide-gated channel"/>
    <property type="match status" value="1"/>
</dbReference>
<dbReference type="InterPro" id="IPR015943">
    <property type="entry name" value="WD40/YVTN_repeat-like_dom_sf"/>
</dbReference>
<dbReference type="GO" id="GO:0044877">
    <property type="term" value="F:protein-containing complex binding"/>
    <property type="evidence" value="ECO:0007669"/>
    <property type="project" value="TreeGrafter"/>
</dbReference>
<feature type="compositionally biased region" description="Acidic residues" evidence="9">
    <location>
        <begin position="658"/>
        <end position="676"/>
    </location>
</feature>
<evidence type="ECO:0000256" key="2">
    <source>
        <dbReference type="ARBA" id="ARBA00022448"/>
    </source>
</evidence>
<dbReference type="GO" id="GO:0005223">
    <property type="term" value="F:intracellularly cGMP-activated cation channel activity"/>
    <property type="evidence" value="ECO:0007669"/>
    <property type="project" value="TreeGrafter"/>
</dbReference>
<evidence type="ECO:0000313" key="12">
    <source>
        <dbReference type="Proteomes" id="UP000887561"/>
    </source>
</evidence>
<feature type="compositionally biased region" description="Acidic residues" evidence="9">
    <location>
        <begin position="1190"/>
        <end position="1199"/>
    </location>
</feature>
<dbReference type="Gene3D" id="1.10.287.630">
    <property type="entry name" value="Helix hairpin bin"/>
    <property type="match status" value="1"/>
</dbReference>
<evidence type="ECO:0000256" key="3">
    <source>
        <dbReference type="ARBA" id="ARBA00022692"/>
    </source>
</evidence>
<dbReference type="CDD" id="cd00038">
    <property type="entry name" value="CAP_ED"/>
    <property type="match status" value="1"/>
</dbReference>
<keyword evidence="5" id="KW-0406">Ion transport</keyword>
<dbReference type="InterPro" id="IPR000595">
    <property type="entry name" value="cNMP-bd_dom"/>
</dbReference>
<dbReference type="GO" id="GO:0005222">
    <property type="term" value="F:intracellularly cAMP-activated cation channel activity"/>
    <property type="evidence" value="ECO:0007669"/>
    <property type="project" value="TreeGrafter"/>
</dbReference>
<dbReference type="Proteomes" id="UP000887561">
    <property type="component" value="Unplaced"/>
</dbReference>
<keyword evidence="8" id="KW-0407">Ion channel</keyword>
<dbReference type="SUPFAM" id="SSF51206">
    <property type="entry name" value="cAMP-binding domain-like"/>
    <property type="match status" value="1"/>
</dbReference>
<evidence type="ECO:0000256" key="6">
    <source>
        <dbReference type="ARBA" id="ARBA00023136"/>
    </source>
</evidence>
<keyword evidence="7" id="KW-1071">Ligand-gated ion channel</keyword>
<feature type="compositionally biased region" description="Basic and acidic residues" evidence="9">
    <location>
        <begin position="1200"/>
        <end position="1213"/>
    </location>
</feature>
<dbReference type="InterPro" id="IPR018488">
    <property type="entry name" value="cNMP-bd_CS"/>
</dbReference>
<feature type="region of interest" description="Disordered" evidence="9">
    <location>
        <begin position="275"/>
        <end position="294"/>
    </location>
</feature>
<organism evidence="12 13">
    <name type="scientific">Meloidogyne javanica</name>
    <name type="common">Root-knot nematode worm</name>
    <dbReference type="NCBI Taxonomy" id="6303"/>
    <lineage>
        <taxon>Eukaryota</taxon>
        <taxon>Metazoa</taxon>
        <taxon>Ecdysozoa</taxon>
        <taxon>Nematoda</taxon>
        <taxon>Chromadorea</taxon>
        <taxon>Rhabditida</taxon>
        <taxon>Tylenchina</taxon>
        <taxon>Tylenchomorpha</taxon>
        <taxon>Tylenchoidea</taxon>
        <taxon>Meloidogynidae</taxon>
        <taxon>Meloidogyninae</taxon>
        <taxon>Meloidogyne</taxon>
        <taxon>Meloidogyne incognita group</taxon>
    </lineage>
</organism>
<dbReference type="Pfam" id="PF00027">
    <property type="entry name" value="cNMP_binding"/>
    <property type="match status" value="1"/>
</dbReference>
<dbReference type="PANTHER" id="PTHR45638">
    <property type="entry name" value="CYCLIC NUCLEOTIDE-GATED CATION CHANNEL SUBUNIT A"/>
    <property type="match status" value="1"/>
</dbReference>
<keyword evidence="2" id="KW-0813">Transport</keyword>
<dbReference type="InterPro" id="IPR036322">
    <property type="entry name" value="WD40_repeat_dom_sf"/>
</dbReference>
<dbReference type="PROSITE" id="PS50042">
    <property type="entry name" value="CNMP_BINDING_3"/>
    <property type="match status" value="1"/>
</dbReference>
<dbReference type="SUPFAM" id="SSF81324">
    <property type="entry name" value="Voltage-gated potassium channels"/>
    <property type="match status" value="1"/>
</dbReference>
<keyword evidence="4 10" id="KW-1133">Transmembrane helix</keyword>
<dbReference type="InterPro" id="IPR014710">
    <property type="entry name" value="RmlC-like_jellyroll"/>
</dbReference>
<evidence type="ECO:0000313" key="13">
    <source>
        <dbReference type="WBParaSite" id="scaffold6192_cov264.g10559"/>
    </source>
</evidence>
<dbReference type="PROSITE" id="PS00889">
    <property type="entry name" value="CNMP_BINDING_2"/>
    <property type="match status" value="1"/>
</dbReference>
<proteinExistence type="predicted"/>
<dbReference type="WBParaSite" id="scaffold6192_cov264.g10559">
    <property type="protein sequence ID" value="scaffold6192_cov264.g10559"/>
    <property type="gene ID" value="scaffold6192_cov264.g10559"/>
</dbReference>